<dbReference type="PANTHER" id="PTHR24129:SF1">
    <property type="entry name" value="UVEAL AUTOANTIGEN WITH COILED-COIL DOMAINS AND ANKYRIN REPEATS"/>
    <property type="match status" value="1"/>
</dbReference>
<evidence type="ECO:0000256" key="1">
    <source>
        <dbReference type="ARBA" id="ARBA00022737"/>
    </source>
</evidence>
<dbReference type="Proteomes" id="UP000018936">
    <property type="component" value="Unassembled WGS sequence"/>
</dbReference>
<evidence type="ECO:0000256" key="2">
    <source>
        <dbReference type="ARBA" id="ARBA00023054"/>
    </source>
</evidence>
<feature type="repeat" description="ANK" evidence="3">
    <location>
        <begin position="77"/>
        <end position="109"/>
    </location>
</feature>
<keyword evidence="2" id="KW-0175">Coiled coil</keyword>
<dbReference type="InterPro" id="IPR036770">
    <property type="entry name" value="Ankyrin_rpt-contain_sf"/>
</dbReference>
<keyword evidence="3" id="KW-0040">ANK repeat</keyword>
<keyword evidence="5" id="KW-1185">Reference proteome</keyword>
<evidence type="ECO:0000313" key="5">
    <source>
        <dbReference type="Proteomes" id="UP000018936"/>
    </source>
</evidence>
<keyword evidence="1" id="KW-0677">Repeat</keyword>
<dbReference type="Pfam" id="PF13857">
    <property type="entry name" value="Ank_5"/>
    <property type="match status" value="1"/>
</dbReference>
<evidence type="ECO:0000256" key="3">
    <source>
        <dbReference type="PROSITE-ProRule" id="PRU00023"/>
    </source>
</evidence>
<dbReference type="SMART" id="SM00248">
    <property type="entry name" value="ANK"/>
    <property type="match status" value="1"/>
</dbReference>
<dbReference type="PROSITE" id="PS50088">
    <property type="entry name" value="ANK_REPEAT"/>
    <property type="match status" value="1"/>
</dbReference>
<dbReference type="AlphaFoldDB" id="V8NWT8"/>
<comment type="caution">
    <text evidence="4">The sequence shown here is derived from an EMBL/GenBank/DDBJ whole genome shotgun (WGS) entry which is preliminary data.</text>
</comment>
<gene>
    <name evidence="4" type="ORF">L345_08080</name>
</gene>
<dbReference type="PANTHER" id="PTHR24129">
    <property type="entry name" value="ANKYCORBIN"/>
    <property type="match status" value="1"/>
</dbReference>
<evidence type="ECO:0000313" key="4">
    <source>
        <dbReference type="EMBL" id="ETE66143.1"/>
    </source>
</evidence>
<reference evidence="4 5" key="1">
    <citation type="journal article" date="2013" name="Proc. Natl. Acad. Sci. U.S.A.">
        <title>The king cobra genome reveals dynamic gene evolution and adaptation in the snake venom system.</title>
        <authorList>
            <person name="Vonk F.J."/>
            <person name="Casewell N.R."/>
            <person name="Henkel C.V."/>
            <person name="Heimberg A.M."/>
            <person name="Jansen H.J."/>
            <person name="McCleary R.J."/>
            <person name="Kerkkamp H.M."/>
            <person name="Vos R.A."/>
            <person name="Guerreiro I."/>
            <person name="Calvete J.J."/>
            <person name="Wuster W."/>
            <person name="Woods A.E."/>
            <person name="Logan J.M."/>
            <person name="Harrison R.A."/>
            <person name="Castoe T.A."/>
            <person name="de Koning A.P."/>
            <person name="Pollock D.D."/>
            <person name="Yandell M."/>
            <person name="Calderon D."/>
            <person name="Renjifo C."/>
            <person name="Currier R.B."/>
            <person name="Salgado D."/>
            <person name="Pla D."/>
            <person name="Sanz L."/>
            <person name="Hyder A.S."/>
            <person name="Ribeiro J.M."/>
            <person name="Arntzen J.W."/>
            <person name="van den Thillart G.E."/>
            <person name="Boetzer M."/>
            <person name="Pirovano W."/>
            <person name="Dirks R.P."/>
            <person name="Spaink H.P."/>
            <person name="Duboule D."/>
            <person name="McGlinn E."/>
            <person name="Kini R.M."/>
            <person name="Richardson M.K."/>
        </authorList>
    </citation>
    <scope>NUCLEOTIDE SEQUENCE</scope>
    <source>
        <tissue evidence="4">Blood</tissue>
    </source>
</reference>
<protein>
    <submittedName>
        <fullName evidence="4">Uncharacterized protein</fullName>
    </submittedName>
</protein>
<accession>V8NWT8</accession>
<dbReference type="Gene3D" id="1.25.40.20">
    <property type="entry name" value="Ankyrin repeat-containing domain"/>
    <property type="match status" value="1"/>
</dbReference>
<name>V8NWT8_OPHHA</name>
<dbReference type="EMBL" id="AZIM01001653">
    <property type="protein sequence ID" value="ETE66143.1"/>
    <property type="molecule type" value="Genomic_DNA"/>
</dbReference>
<dbReference type="OrthoDB" id="341259at2759"/>
<sequence>MAKTSLEINLFRMAVCIFRDAATQSEGKPTKILKSNRQHNLWGSEKQFSKVSSTEKENMPSNALLLHGVDIVTTDIAGRTALHLAAKYGHALCLQKLLQYNCSTENATSVRARGPGEQHG</sequence>
<dbReference type="SUPFAM" id="SSF48403">
    <property type="entry name" value="Ankyrin repeat"/>
    <property type="match status" value="1"/>
</dbReference>
<organism evidence="4 5">
    <name type="scientific">Ophiophagus hannah</name>
    <name type="common">King cobra</name>
    <name type="synonym">Naja hannah</name>
    <dbReference type="NCBI Taxonomy" id="8665"/>
    <lineage>
        <taxon>Eukaryota</taxon>
        <taxon>Metazoa</taxon>
        <taxon>Chordata</taxon>
        <taxon>Craniata</taxon>
        <taxon>Vertebrata</taxon>
        <taxon>Euteleostomi</taxon>
        <taxon>Lepidosauria</taxon>
        <taxon>Squamata</taxon>
        <taxon>Bifurcata</taxon>
        <taxon>Unidentata</taxon>
        <taxon>Episquamata</taxon>
        <taxon>Toxicofera</taxon>
        <taxon>Serpentes</taxon>
        <taxon>Colubroidea</taxon>
        <taxon>Elapidae</taxon>
        <taxon>Elapinae</taxon>
        <taxon>Ophiophagus</taxon>
    </lineage>
</organism>
<feature type="non-terminal residue" evidence="4">
    <location>
        <position position="1"/>
    </location>
</feature>
<proteinExistence type="predicted"/>
<dbReference type="InterPro" id="IPR042420">
    <property type="entry name" value="RAI14/UACA"/>
</dbReference>
<dbReference type="GO" id="GO:0003779">
    <property type="term" value="F:actin binding"/>
    <property type="evidence" value="ECO:0007669"/>
    <property type="project" value="InterPro"/>
</dbReference>
<dbReference type="PROSITE" id="PS50297">
    <property type="entry name" value="ANK_REP_REGION"/>
    <property type="match status" value="1"/>
</dbReference>
<dbReference type="InterPro" id="IPR002110">
    <property type="entry name" value="Ankyrin_rpt"/>
</dbReference>